<dbReference type="InterPro" id="IPR043136">
    <property type="entry name" value="B30.2/SPRY_sf"/>
</dbReference>
<dbReference type="Gene3D" id="3.30.160.60">
    <property type="entry name" value="Classic Zinc Finger"/>
    <property type="match status" value="1"/>
</dbReference>
<dbReference type="InterPro" id="IPR001870">
    <property type="entry name" value="B30.2/SPRY"/>
</dbReference>
<evidence type="ECO:0000313" key="8">
    <source>
        <dbReference type="Proteomes" id="UP000694569"/>
    </source>
</evidence>
<evidence type="ECO:0000259" key="5">
    <source>
        <dbReference type="PROSITE" id="PS50119"/>
    </source>
</evidence>
<dbReference type="InterPro" id="IPR000315">
    <property type="entry name" value="Znf_B-box"/>
</dbReference>
<sequence length="373" mass="43507">MLLFCVEDMELCCLVCRDSIQHRNHRLYPIPEAAALMKKPIVTHSSRVTQIVERLDGYVQEQVEMIDRHKVEKLYLSHNITNEFEKLHKFLNIREKELQTQLDIQGSAILLEMEQNLERLQAQVNDFRQSKVKCEERIKEPDPIQVLQGFKDFNSRFCNRRQQRHNLNVVKKALCRGQFKGPFQYHAWKAMLPIIQTVPSSAKLDPSSAHMDLIFPDQFSVAYKKQLNLFRTPSPSRFSHYFMTLTDEGITEGKHYWEVDVANKKIWFTGLASENVNRKQSDDPSIKDGYWAICCYHGAGLNVLDKPLVPLQGRTPSRVGIYLDYHEGQVSFYDALTMVHLHSFKENFTDKLYLYLAPGWVDETPMRIVCPQL</sequence>
<proteinExistence type="predicted"/>
<dbReference type="GO" id="GO:0008270">
    <property type="term" value="F:zinc ion binding"/>
    <property type="evidence" value="ECO:0007669"/>
    <property type="project" value="UniProtKB-KW"/>
</dbReference>
<dbReference type="InterPro" id="IPR003877">
    <property type="entry name" value="SPRY_dom"/>
</dbReference>
<keyword evidence="1 3" id="KW-0479">Metal-binding</keyword>
<keyword evidence="8" id="KW-1185">Reference proteome</keyword>
<feature type="domain" description="B box-type" evidence="5">
    <location>
        <begin position="1"/>
        <end position="30"/>
    </location>
</feature>
<dbReference type="OrthoDB" id="6105938at2759"/>
<reference evidence="7" key="2">
    <citation type="submission" date="2025-09" db="UniProtKB">
        <authorList>
            <consortium name="Ensembl"/>
        </authorList>
    </citation>
    <scope>IDENTIFICATION</scope>
</reference>
<dbReference type="SUPFAM" id="SSF57845">
    <property type="entry name" value="B-box zinc-binding domain"/>
    <property type="match status" value="1"/>
</dbReference>
<evidence type="ECO:0000256" key="3">
    <source>
        <dbReference type="PROSITE-ProRule" id="PRU00024"/>
    </source>
</evidence>
<dbReference type="InterPro" id="IPR003879">
    <property type="entry name" value="Butyrophylin_SPRY"/>
</dbReference>
<dbReference type="PROSITE" id="PS50188">
    <property type="entry name" value="B302_SPRY"/>
    <property type="match status" value="1"/>
</dbReference>
<dbReference type="Gene3D" id="2.60.120.920">
    <property type="match status" value="1"/>
</dbReference>
<dbReference type="SUPFAM" id="SSF49899">
    <property type="entry name" value="Concanavalin A-like lectins/glucanases"/>
    <property type="match status" value="1"/>
</dbReference>
<dbReference type="SMART" id="SM00449">
    <property type="entry name" value="SPRY"/>
    <property type="match status" value="1"/>
</dbReference>
<keyword evidence="2" id="KW-0862">Zinc</keyword>
<dbReference type="AlphaFoldDB" id="A0A8C5QGK6"/>
<dbReference type="InterPro" id="IPR050143">
    <property type="entry name" value="TRIM/RBCC"/>
</dbReference>
<dbReference type="InterPro" id="IPR013320">
    <property type="entry name" value="ConA-like_dom_sf"/>
</dbReference>
<dbReference type="PRINTS" id="PR01407">
    <property type="entry name" value="BUTYPHLNCDUF"/>
</dbReference>
<dbReference type="GeneTree" id="ENSGT01030000234583"/>
<name>A0A8C5QGK6_9ANUR</name>
<dbReference type="PANTHER" id="PTHR24103">
    <property type="entry name" value="E3 UBIQUITIN-PROTEIN LIGASE TRIM"/>
    <property type="match status" value="1"/>
</dbReference>
<dbReference type="Ensembl" id="ENSLLET00000038634.1">
    <property type="protein sequence ID" value="ENSLLEP00000037208.1"/>
    <property type="gene ID" value="ENSLLEG00000023560.1"/>
</dbReference>
<accession>A0A8C5QGK6</accession>
<dbReference type="CDD" id="cd13733">
    <property type="entry name" value="SPRY_PRY_C-I_1"/>
    <property type="match status" value="1"/>
</dbReference>
<evidence type="ECO:0000256" key="1">
    <source>
        <dbReference type="ARBA" id="ARBA00022771"/>
    </source>
</evidence>
<dbReference type="Proteomes" id="UP000694569">
    <property type="component" value="Unplaced"/>
</dbReference>
<keyword evidence="4" id="KW-0175">Coiled coil</keyword>
<keyword evidence="1 3" id="KW-0863">Zinc-finger</keyword>
<evidence type="ECO:0000256" key="4">
    <source>
        <dbReference type="SAM" id="Coils"/>
    </source>
</evidence>
<dbReference type="Pfam" id="PF00622">
    <property type="entry name" value="SPRY"/>
    <property type="match status" value="1"/>
</dbReference>
<evidence type="ECO:0000313" key="7">
    <source>
        <dbReference type="Ensembl" id="ENSLLEP00000037208.1"/>
    </source>
</evidence>
<reference evidence="7" key="1">
    <citation type="submission" date="2025-08" db="UniProtKB">
        <authorList>
            <consortium name="Ensembl"/>
        </authorList>
    </citation>
    <scope>IDENTIFICATION</scope>
</reference>
<evidence type="ECO:0000259" key="6">
    <source>
        <dbReference type="PROSITE" id="PS50188"/>
    </source>
</evidence>
<evidence type="ECO:0000256" key="2">
    <source>
        <dbReference type="ARBA" id="ARBA00022833"/>
    </source>
</evidence>
<feature type="coiled-coil region" evidence="4">
    <location>
        <begin position="110"/>
        <end position="137"/>
    </location>
</feature>
<dbReference type="PROSITE" id="PS50119">
    <property type="entry name" value="ZF_BBOX"/>
    <property type="match status" value="1"/>
</dbReference>
<protein>
    <recommendedName>
        <fullName evidence="9">B30.2/SPRY domain-containing protein</fullName>
    </recommendedName>
</protein>
<feature type="domain" description="B30.2/SPRY" evidence="6">
    <location>
        <begin position="182"/>
        <end position="373"/>
    </location>
</feature>
<evidence type="ECO:0008006" key="9">
    <source>
        <dbReference type="Google" id="ProtNLM"/>
    </source>
</evidence>
<organism evidence="7 8">
    <name type="scientific">Leptobrachium leishanense</name>
    <name type="common">Leishan spiny toad</name>
    <dbReference type="NCBI Taxonomy" id="445787"/>
    <lineage>
        <taxon>Eukaryota</taxon>
        <taxon>Metazoa</taxon>
        <taxon>Chordata</taxon>
        <taxon>Craniata</taxon>
        <taxon>Vertebrata</taxon>
        <taxon>Euteleostomi</taxon>
        <taxon>Amphibia</taxon>
        <taxon>Batrachia</taxon>
        <taxon>Anura</taxon>
        <taxon>Pelobatoidea</taxon>
        <taxon>Megophryidae</taxon>
        <taxon>Leptobrachium</taxon>
    </lineage>
</organism>